<dbReference type="SUPFAM" id="SSF48452">
    <property type="entry name" value="TPR-like"/>
    <property type="match status" value="1"/>
</dbReference>
<accession>A0A438F9H3</accession>
<dbReference type="GO" id="GO:0009742">
    <property type="term" value="P:brassinosteroid mediated signaling pathway"/>
    <property type="evidence" value="ECO:0007669"/>
    <property type="project" value="InterPro"/>
</dbReference>
<evidence type="ECO:0000256" key="3">
    <source>
        <dbReference type="ARBA" id="ARBA00022527"/>
    </source>
</evidence>
<evidence type="ECO:0000313" key="11">
    <source>
        <dbReference type="Proteomes" id="UP000288805"/>
    </source>
</evidence>
<name>A0A438F9H3_VITVI</name>
<reference evidence="10 11" key="1">
    <citation type="journal article" date="2018" name="PLoS Genet.">
        <title>Population sequencing reveals clonal diversity and ancestral inbreeding in the grapevine cultivar Chardonnay.</title>
        <authorList>
            <person name="Roach M.J."/>
            <person name="Johnson D.L."/>
            <person name="Bohlmann J."/>
            <person name="van Vuuren H.J."/>
            <person name="Jones S.J."/>
            <person name="Pretorius I.S."/>
            <person name="Schmidt S.A."/>
            <person name="Borneman A.R."/>
        </authorList>
    </citation>
    <scope>NUCLEOTIDE SEQUENCE [LARGE SCALE GENOMIC DNA]</scope>
    <source>
        <strain evidence="11">cv. Chardonnay</strain>
        <tissue evidence="10">Leaf</tissue>
    </source>
</reference>
<keyword evidence="6 10" id="KW-0418">Kinase</keyword>
<keyword evidence="3" id="KW-0723">Serine/threonine-protein kinase</keyword>
<evidence type="ECO:0000256" key="4">
    <source>
        <dbReference type="ARBA" id="ARBA00022679"/>
    </source>
</evidence>
<dbReference type="PANTHER" id="PTHR45863:SF7">
    <property type="entry name" value="SERINE_THREONINE-PROTEIN KINASE BSK5"/>
    <property type="match status" value="1"/>
</dbReference>
<keyword evidence="8" id="KW-0472">Membrane</keyword>
<dbReference type="Gene3D" id="1.10.510.10">
    <property type="entry name" value="Transferase(Phosphotransferase) domain 1"/>
    <property type="match status" value="1"/>
</dbReference>
<evidence type="ECO:0000256" key="7">
    <source>
        <dbReference type="ARBA" id="ARBA00022840"/>
    </source>
</evidence>
<sequence>MDSCLEGHFSNDDGTELVRLASRCLQYEPRERPNARSLVTSLTPLQKKLRYTSLLYSVPVPSYILMGIQQETVSPAETLPLTPLGEACSRMDLTAIHEILEKVGYKDDEGVANELSFQMWTNQIQETLNSKKRGDTAFRAKDFTTAIECYTQTLLVLLDEEMPQEALGDAMQAQVVSPDWSTAFYLQAAALFSLGMDNDARKHSKMAHP</sequence>
<dbReference type="Gene3D" id="1.25.40.10">
    <property type="entry name" value="Tetratricopeptide repeat domain"/>
    <property type="match status" value="1"/>
</dbReference>
<dbReference type="AlphaFoldDB" id="A0A438F9H3"/>
<protein>
    <submittedName>
        <fullName evidence="10">Putative serine/threonine-protein kinase BSK3</fullName>
    </submittedName>
</protein>
<evidence type="ECO:0000256" key="2">
    <source>
        <dbReference type="ARBA" id="ARBA00022475"/>
    </source>
</evidence>
<dbReference type="GO" id="GO:0005524">
    <property type="term" value="F:ATP binding"/>
    <property type="evidence" value="ECO:0007669"/>
    <property type="project" value="UniProtKB-KW"/>
</dbReference>
<keyword evidence="5" id="KW-0547">Nucleotide-binding</keyword>
<dbReference type="EMBL" id="QGNW01001073">
    <property type="protein sequence ID" value="RVW56613.1"/>
    <property type="molecule type" value="Genomic_DNA"/>
</dbReference>
<evidence type="ECO:0000313" key="10">
    <source>
        <dbReference type="EMBL" id="RVW56613.1"/>
    </source>
</evidence>
<dbReference type="GO" id="GO:0004674">
    <property type="term" value="F:protein serine/threonine kinase activity"/>
    <property type="evidence" value="ECO:0007669"/>
    <property type="project" value="UniProtKB-KW"/>
</dbReference>
<gene>
    <name evidence="10" type="primary">BSK3_5</name>
    <name evidence="10" type="ORF">CK203_075142</name>
</gene>
<dbReference type="InterPro" id="IPR058209">
    <property type="entry name" value="TPR_BSK1_C"/>
</dbReference>
<comment type="subcellular location">
    <subcellularLocation>
        <location evidence="1">Cell membrane</location>
    </subcellularLocation>
</comment>
<dbReference type="Pfam" id="PF25575">
    <property type="entry name" value="TPR_BSK1_C"/>
    <property type="match status" value="1"/>
</dbReference>
<feature type="domain" description="Serine/threonine-protein kinase BSK1-like TPR repeats" evidence="9">
    <location>
        <begin position="86"/>
        <end position="154"/>
    </location>
</feature>
<keyword evidence="4" id="KW-0808">Transferase</keyword>
<keyword evidence="7" id="KW-0067">ATP-binding</keyword>
<dbReference type="Proteomes" id="UP000288805">
    <property type="component" value="Unassembled WGS sequence"/>
</dbReference>
<evidence type="ECO:0000256" key="6">
    <source>
        <dbReference type="ARBA" id="ARBA00022777"/>
    </source>
</evidence>
<evidence type="ECO:0000256" key="1">
    <source>
        <dbReference type="ARBA" id="ARBA00004236"/>
    </source>
</evidence>
<evidence type="ECO:0000256" key="5">
    <source>
        <dbReference type="ARBA" id="ARBA00022741"/>
    </source>
</evidence>
<keyword evidence="2" id="KW-1003">Cell membrane</keyword>
<evidence type="ECO:0000256" key="8">
    <source>
        <dbReference type="ARBA" id="ARBA00023136"/>
    </source>
</evidence>
<organism evidence="10 11">
    <name type="scientific">Vitis vinifera</name>
    <name type="common">Grape</name>
    <dbReference type="NCBI Taxonomy" id="29760"/>
    <lineage>
        <taxon>Eukaryota</taxon>
        <taxon>Viridiplantae</taxon>
        <taxon>Streptophyta</taxon>
        <taxon>Embryophyta</taxon>
        <taxon>Tracheophyta</taxon>
        <taxon>Spermatophyta</taxon>
        <taxon>Magnoliopsida</taxon>
        <taxon>eudicotyledons</taxon>
        <taxon>Gunneridae</taxon>
        <taxon>Pentapetalae</taxon>
        <taxon>rosids</taxon>
        <taxon>Vitales</taxon>
        <taxon>Vitaceae</taxon>
        <taxon>Viteae</taxon>
        <taxon>Vitis</taxon>
    </lineage>
</organism>
<dbReference type="InterPro" id="IPR011990">
    <property type="entry name" value="TPR-like_helical_dom_sf"/>
</dbReference>
<dbReference type="PANTHER" id="PTHR45863">
    <property type="entry name" value="SERINE/THREONINE-PROTEIN KINASE BSK5"/>
    <property type="match status" value="1"/>
</dbReference>
<evidence type="ECO:0000259" key="9">
    <source>
        <dbReference type="Pfam" id="PF25575"/>
    </source>
</evidence>
<dbReference type="InterPro" id="IPR045845">
    <property type="entry name" value="BSK"/>
</dbReference>
<dbReference type="GO" id="GO:0005886">
    <property type="term" value="C:plasma membrane"/>
    <property type="evidence" value="ECO:0007669"/>
    <property type="project" value="UniProtKB-SubCell"/>
</dbReference>
<comment type="caution">
    <text evidence="10">The sequence shown here is derived from an EMBL/GenBank/DDBJ whole genome shotgun (WGS) entry which is preliminary data.</text>
</comment>
<proteinExistence type="predicted"/>